<accession>A0ACB5SUJ8</accession>
<proteinExistence type="predicted"/>
<evidence type="ECO:0000313" key="2">
    <source>
        <dbReference type="Proteomes" id="UP001165064"/>
    </source>
</evidence>
<sequence length="655" mass="73349">MRVNEILRPGGFRRSYIAKKHQDKQIDEIRNQQDSSVIDSNLVHNHSSLHSRNQRTGQTKLTKPSFFTNDFFEFLTLYGHFAGEDLTEGDDEASDEYGDEESSLMSDTTSDFERDHEHDQTEDDEESLISEEVDQQQLGSSNYAGLKRGRPSTFSLTGLNGPSAQPINQNLQYQLLSGSKRMLAKHRKHHRSKRAAAAARMEKSSKKINNTKAFMLLLKGFTGTGLVFLPKAFSNGGLLFCNIMIIFFSIMSYYCFVCLVDITTRLGVSGYGEAGFRLYGSICKTGILISLAFSQLGFSSSYVVFVAENFQDVLGILFQDHAYSIGFIILLQLLLFVPLSLTRNIGKLGFTALIADAFILMGLVYIYIQSSTHLIESGVSSKVSLFKQDTWTLFIGTSVFSFEGVGLLIPIQQSMASPQDFNKLLRIVIGIVTVIIITLSSISYLSFGDDVKTVILMNFPRTPLALTIQVCYTLAILLSTPIQLFPAIKIFENFLFHKNRDHWKKKIRRNSEARSLLSNSNWDSMNYESTTSNFTPIKPSMSDESQAMSEGVINEEGIMSGKSDISIKWMKNFIRICVVLIMATIGYVGSSNLDNFVSLVGSFTCVPLIYIYPPLLYLNCFKEDIGGVSRVVNYAILALGVVLMCYTSYQTITNW</sequence>
<dbReference type="Proteomes" id="UP001165064">
    <property type="component" value="Unassembled WGS sequence"/>
</dbReference>
<protein>
    <submittedName>
        <fullName evidence="1">Unnamed protein product</fullName>
    </submittedName>
</protein>
<reference evidence="1" key="1">
    <citation type="submission" date="2023-04" db="EMBL/GenBank/DDBJ databases">
        <title>Ambrosiozyma monospora NBRC 10751.</title>
        <authorList>
            <person name="Ichikawa N."/>
            <person name="Sato H."/>
            <person name="Tonouchi N."/>
        </authorList>
    </citation>
    <scope>NUCLEOTIDE SEQUENCE</scope>
    <source>
        <strain evidence="1">NBRC 10751</strain>
    </source>
</reference>
<dbReference type="EMBL" id="BSXS01000530">
    <property type="protein sequence ID" value="GME72868.1"/>
    <property type="molecule type" value="Genomic_DNA"/>
</dbReference>
<comment type="caution">
    <text evidence="1">The sequence shown here is derived from an EMBL/GenBank/DDBJ whole genome shotgun (WGS) entry which is preliminary data.</text>
</comment>
<organism evidence="1 2">
    <name type="scientific">Ambrosiozyma monospora</name>
    <name type="common">Yeast</name>
    <name type="synonym">Endomycopsis monosporus</name>
    <dbReference type="NCBI Taxonomy" id="43982"/>
    <lineage>
        <taxon>Eukaryota</taxon>
        <taxon>Fungi</taxon>
        <taxon>Dikarya</taxon>
        <taxon>Ascomycota</taxon>
        <taxon>Saccharomycotina</taxon>
        <taxon>Pichiomycetes</taxon>
        <taxon>Pichiales</taxon>
        <taxon>Pichiaceae</taxon>
        <taxon>Ambrosiozyma</taxon>
    </lineage>
</organism>
<name>A0ACB5SUJ8_AMBMO</name>
<gene>
    <name evidence="1" type="ORF">Amon02_000116200</name>
</gene>
<evidence type="ECO:0000313" key="1">
    <source>
        <dbReference type="EMBL" id="GME72868.1"/>
    </source>
</evidence>
<keyword evidence="2" id="KW-1185">Reference proteome</keyword>